<comment type="caution">
    <text evidence="3">The sequence shown here is derived from an EMBL/GenBank/DDBJ whole genome shotgun (WGS) entry which is preliminary data.</text>
</comment>
<dbReference type="Pfam" id="PF13753">
    <property type="entry name" value="SWM_repeat"/>
    <property type="match status" value="3"/>
</dbReference>
<dbReference type="PROSITE" id="PS51272">
    <property type="entry name" value="SLH"/>
    <property type="match status" value="3"/>
</dbReference>
<dbReference type="InterPro" id="IPR014755">
    <property type="entry name" value="Cu-Rt/internalin_Ig-like"/>
</dbReference>
<evidence type="ECO:0000313" key="4">
    <source>
        <dbReference type="Proteomes" id="UP000029734"/>
    </source>
</evidence>
<feature type="domain" description="SLH" evidence="2">
    <location>
        <begin position="1294"/>
        <end position="1353"/>
    </location>
</feature>
<feature type="domain" description="SLH" evidence="2">
    <location>
        <begin position="1165"/>
        <end position="1225"/>
    </location>
</feature>
<keyword evidence="1" id="KW-0732">Signal</keyword>
<dbReference type="PANTHER" id="PTHR43308:SF5">
    <property type="entry name" value="S-LAYER PROTEIN _ PEPTIDOGLYCAN ENDO-BETA-N-ACETYLGLUCOSAMINIDASE"/>
    <property type="match status" value="1"/>
</dbReference>
<dbReference type="InterPro" id="IPR032812">
    <property type="entry name" value="SbsA_Ig"/>
</dbReference>
<reference evidence="3 4" key="1">
    <citation type="submission" date="2014-08" db="EMBL/GenBank/DDBJ databases">
        <authorList>
            <person name="den Bakker H.C."/>
        </authorList>
    </citation>
    <scope>NUCLEOTIDE SEQUENCE [LARGE SCALE GENOMIC DNA]</scope>
    <source>
        <strain evidence="3 4">DSM 18334</strain>
    </source>
</reference>
<dbReference type="InterPro" id="IPR011801">
    <property type="entry name" value="Swm_rep_I_cyn"/>
</dbReference>
<dbReference type="eggNOG" id="COG2755">
    <property type="taxonomic scope" value="Bacteria"/>
</dbReference>
<dbReference type="PANTHER" id="PTHR43308">
    <property type="entry name" value="OUTER MEMBRANE PROTEIN ALPHA-RELATED"/>
    <property type="match status" value="1"/>
</dbReference>
<dbReference type="InterPro" id="IPR001119">
    <property type="entry name" value="SLH_dom"/>
</dbReference>
<dbReference type="Gene3D" id="2.60.40.1220">
    <property type="match status" value="3"/>
</dbReference>
<gene>
    <name evidence="3" type="ORF">PWYN_14405</name>
</gene>
<sequence length="1353" mass="143086">MSLRGVFDRMKRKISTWTAFFLAGSLLVGNGIPYLGMDATAVYAAADFTMSTTPAAGANYVSATASLRLNFDRTVTPQTGNITITKQSTGGVFVTVPLDTGLIGSSTFYDIKWAPSLQFEPNTMYTVSIPAGSFKDNTGASSLVTTWSFTTAPAVNPAITAGNFIPVNNARVDVGTVSELSFKLNKGNLIKGTGSINLISSANNSVVYSYNVATDSKVQVDVASDPTGTLVKLSLSGITLSAGSSYYILIDSYAFRDTDNKTYSGISSGNDWTFATKGAAAIPVTVSPINGAVNISPTGALQLAFDRPMYPAGGEITVSPGTINDPRARKINVTSTAVTGGGSKTINVTPATSATPLLNSTTYTVTIPQGSFYDQDGHLFPASGSHTWTYSTASSLQPLAPATLSPADRSESVAISRTFGITFNRDVIYNASIVDGIALYKNNGGKVPILVTPGSTARDFVITLAPSTVLDNASTYYFDIAAGVFTDAADSLSVYNGLSGKNYWSFTTSVLDRTAPVLAAAVLDNNRTIRLKYNEALDPSTALLSSSFPVTVNDEYRRIDSVTLLNDSVYITLSTGVAVGQVVKVGYSGGLRTIHDLSGNIASSFSLRQVDNNIESSLPVPKEGILTGNLVSLNFNDSLKAVSPYAYSQFSVTSDGSALGVSSITSSGSNVYLVLNNAPTNSGVIRVSYSGSSYPLQDLLGQNIAAFSNFYIRNSNDTTVPQFQSAAGSGNKIILTYNEGLSTNNPPTNSQFSVLAGGIAVYVTDVAVSGNQVTLTLQTALTANQRVTISYVPGSTGLSDSNGNRAGYINLQTVTVSTASAVPEIGSAVVTGDVLSVTFNKSMVSTSSLNASQFGVRADGSNLGVQSVYVSGNLLNITLSSIVKGGQVVDLSYMAGNGSIKDLAGTTLASFTGLNVQNLSGASSGNNPSYLTTLASNEFGVAFPLLRSDSAKISDDYSKYNQSIKKYTLSAERLTGSYEYLAKVGTASLAFEVPQTERAAYVSVPLAPLVAAVNRNKKAEFAIRYGEHLYNIPLDKIDMSSLVRNLNTDSGSISLVLRLEKVPTGTYSSLEQKLQNNGLQIVTSLIDARILAVANENSSKQVELSVLGEYSVRTTATLNEPQVSIARLETTYGDAAYLPTSFNKVGNYTVLRAKTEGNQAMGTYLSLRTFNDMGTHWSRSAVTELMTKNIIDSSYGTSFKPEQKITRAEFAVMLSRGLGLQGNREAAQRFRDVQPSTQTGDYIGAAAKAGIITGNTDATFRPNAYITREQMAIMMIRAMEYTNHPITLKGTSASTLATFKDKNKIQSDEFVAKAVQAGIVLGVSAGIFQPQGNATRAQAAVMLQRMLNKADYL</sequence>
<dbReference type="OrthoDB" id="2675126at2"/>
<dbReference type="InterPro" id="IPR051465">
    <property type="entry name" value="Cell_Envelope_Struct_Comp"/>
</dbReference>
<protein>
    <recommendedName>
        <fullName evidence="2">SLH domain-containing protein</fullName>
    </recommendedName>
</protein>
<dbReference type="Pfam" id="PF00395">
    <property type="entry name" value="SLH"/>
    <property type="match status" value="3"/>
</dbReference>
<dbReference type="Proteomes" id="UP000029734">
    <property type="component" value="Unassembled WGS sequence"/>
</dbReference>
<dbReference type="Pfam" id="PF13205">
    <property type="entry name" value="Big_5"/>
    <property type="match status" value="3"/>
</dbReference>
<feature type="domain" description="SLH" evidence="2">
    <location>
        <begin position="1226"/>
        <end position="1289"/>
    </location>
</feature>
<evidence type="ECO:0000259" key="2">
    <source>
        <dbReference type="PROSITE" id="PS51272"/>
    </source>
</evidence>
<dbReference type="STRING" id="268407.PWYN_14405"/>
<dbReference type="eggNOG" id="COG4625">
    <property type="taxonomic scope" value="Bacteria"/>
</dbReference>
<name>A0A098MCV1_9BACL</name>
<accession>A0A098MCV1</accession>
<reference evidence="3 4" key="2">
    <citation type="submission" date="2014-10" db="EMBL/GenBank/DDBJ databases">
        <title>Comparative genomics of the Paenibacillus odorifer group.</title>
        <authorList>
            <person name="Tsai Y.-C."/>
            <person name="Martin N."/>
            <person name="Korlach J."/>
            <person name="Wiedmann M."/>
        </authorList>
    </citation>
    <scope>NUCLEOTIDE SEQUENCE [LARGE SCALE GENOMIC DNA]</scope>
    <source>
        <strain evidence="3 4">DSM 18334</strain>
    </source>
</reference>
<dbReference type="EMBL" id="JQCR01000002">
    <property type="protein sequence ID" value="KGE20399.1"/>
    <property type="molecule type" value="Genomic_DNA"/>
</dbReference>
<proteinExistence type="predicted"/>
<evidence type="ECO:0000313" key="3">
    <source>
        <dbReference type="EMBL" id="KGE20399.1"/>
    </source>
</evidence>
<dbReference type="InterPro" id="IPR028059">
    <property type="entry name" value="SWM_rpt"/>
</dbReference>
<dbReference type="NCBIfam" id="TIGR02059">
    <property type="entry name" value="swm_rep_I"/>
    <property type="match status" value="4"/>
</dbReference>
<keyword evidence="4" id="KW-1185">Reference proteome</keyword>
<evidence type="ECO:0000256" key="1">
    <source>
        <dbReference type="ARBA" id="ARBA00022729"/>
    </source>
</evidence>
<organism evidence="3 4">
    <name type="scientific">Paenibacillus wynnii</name>
    <dbReference type="NCBI Taxonomy" id="268407"/>
    <lineage>
        <taxon>Bacteria</taxon>
        <taxon>Bacillati</taxon>
        <taxon>Bacillota</taxon>
        <taxon>Bacilli</taxon>
        <taxon>Bacillales</taxon>
        <taxon>Paenibacillaceae</taxon>
        <taxon>Paenibacillus</taxon>
    </lineage>
</organism>